<dbReference type="InterPro" id="IPR021695">
    <property type="entry name" value="Phage_KPP10_Orf10"/>
</dbReference>
<name>A0A9P1JZP5_9PROT</name>
<protein>
    <submittedName>
        <fullName evidence="1">Bacteriophage protein</fullName>
    </submittedName>
</protein>
<organism evidence="1 2">
    <name type="scientific">Azospirillum baldaniorum</name>
    <dbReference type="NCBI Taxonomy" id="1064539"/>
    <lineage>
        <taxon>Bacteria</taxon>
        <taxon>Pseudomonadati</taxon>
        <taxon>Pseudomonadota</taxon>
        <taxon>Alphaproteobacteria</taxon>
        <taxon>Rhodospirillales</taxon>
        <taxon>Azospirillaceae</taxon>
        <taxon>Azospirillum</taxon>
    </lineage>
</organism>
<keyword evidence="2" id="KW-1185">Reference proteome</keyword>
<evidence type="ECO:0000313" key="2">
    <source>
        <dbReference type="Proteomes" id="UP000007319"/>
    </source>
</evidence>
<proteinExistence type="predicted"/>
<gene>
    <name evidence="1" type="ORF">AZOBR_p340114</name>
</gene>
<dbReference type="Pfam" id="PF11681">
    <property type="entry name" value="Phage_Tube_PhiTE"/>
    <property type="match status" value="1"/>
</dbReference>
<geneLocation type="plasmid" evidence="1 2">
    <name>AZOBR_p3</name>
</geneLocation>
<sequence>MPVSNTYSFLSVQGTIVGPGGAINIGSTAGVASEGITVEPSEDKNTMTMGADGAVMHSLHAASPGRAVVRLLKTSPVNAMLSLMYNFQKSSAANWGGNTIAFSDVDRGDVITLTSAAFRKQPTVVYNVEGPMNEWEFEGVLNIQLGGGTPNLSSMTGF</sequence>
<keyword evidence="1" id="KW-0614">Plasmid</keyword>
<evidence type="ECO:0000313" key="1">
    <source>
        <dbReference type="EMBL" id="CCD02876.1"/>
    </source>
</evidence>
<dbReference type="RefSeq" id="WP_014199388.1">
    <property type="nucleotide sequence ID" value="NC_016595.1"/>
</dbReference>
<dbReference type="Proteomes" id="UP000007319">
    <property type="component" value="Plasmid AZOBR_p3"/>
</dbReference>
<dbReference type="KEGG" id="abs:AZOBR_p340114"/>
<reference evidence="1 2" key="1">
    <citation type="journal article" date="2011" name="PLoS Genet.">
        <title>Azospirillum genomes reveal transition of bacteria from aquatic to terrestrial environments.</title>
        <authorList>
            <person name="Wisniewski-Dye F."/>
            <person name="Borziak K."/>
            <person name="Khalsa-Moyers G."/>
            <person name="Alexandre G."/>
            <person name="Sukharnikov L.O."/>
            <person name="Wuichet K."/>
            <person name="Hurst G.B."/>
            <person name="McDonald W.H."/>
            <person name="Robertson J.S."/>
            <person name="Barbe V."/>
            <person name="Calteau A."/>
            <person name="Rouy Z."/>
            <person name="Mangenot S."/>
            <person name="Prigent-Combaret C."/>
            <person name="Normand P."/>
            <person name="Boyer M."/>
            <person name="Siguier P."/>
            <person name="Dessaux Y."/>
            <person name="Elmerich C."/>
            <person name="Condemine G."/>
            <person name="Krishnen G."/>
            <person name="Kennedy I."/>
            <person name="Paterson A.H."/>
            <person name="Gonzalez V."/>
            <person name="Mavingui P."/>
            <person name="Zhulin I.B."/>
        </authorList>
    </citation>
    <scope>NUCLEOTIDE SEQUENCE [LARGE SCALE GENOMIC DNA]</scope>
    <source>
        <strain evidence="1 2">Sp245</strain>
    </source>
</reference>
<dbReference type="EMBL" id="HE577330">
    <property type="protein sequence ID" value="CCD02876.1"/>
    <property type="molecule type" value="Genomic_DNA"/>
</dbReference>
<accession>A0A9P1JZP5</accession>
<dbReference type="AlphaFoldDB" id="A0A9P1JZP5"/>